<organism evidence="1 2">
    <name type="scientific">Thecamonas trahens ATCC 50062</name>
    <dbReference type="NCBI Taxonomy" id="461836"/>
    <lineage>
        <taxon>Eukaryota</taxon>
        <taxon>Apusozoa</taxon>
        <taxon>Apusomonadida</taxon>
        <taxon>Apusomonadidae</taxon>
        <taxon>Thecamonas</taxon>
    </lineage>
</organism>
<dbReference type="AlphaFoldDB" id="A0A0L0DQC6"/>
<dbReference type="Proteomes" id="UP000054408">
    <property type="component" value="Unassembled WGS sequence"/>
</dbReference>
<keyword evidence="2" id="KW-1185">Reference proteome</keyword>
<dbReference type="EMBL" id="GL349490">
    <property type="protein sequence ID" value="KNC54475.1"/>
    <property type="molecule type" value="Genomic_DNA"/>
</dbReference>
<name>A0A0L0DQC6_THETB</name>
<dbReference type="GeneID" id="25570269"/>
<dbReference type="OrthoDB" id="432234at2759"/>
<proteinExistence type="predicted"/>
<evidence type="ECO:0000313" key="1">
    <source>
        <dbReference type="EMBL" id="KNC54475.1"/>
    </source>
</evidence>
<protein>
    <submittedName>
        <fullName evidence="1">Uncharacterized protein</fullName>
    </submittedName>
</protein>
<accession>A0A0L0DQC6</accession>
<evidence type="ECO:0000313" key="2">
    <source>
        <dbReference type="Proteomes" id="UP000054408"/>
    </source>
</evidence>
<sequence>MACTALLTRGPGVVDTVQAELSEALTKPGDRVAMQVIPPCVVQARRDHLIKGAFVQSRIGA</sequence>
<reference evidence="1 2" key="1">
    <citation type="submission" date="2010-05" db="EMBL/GenBank/DDBJ databases">
        <title>The Genome Sequence of Thecamonas trahens ATCC 50062.</title>
        <authorList>
            <consortium name="The Broad Institute Genome Sequencing Platform"/>
            <person name="Russ C."/>
            <person name="Cuomo C."/>
            <person name="Shea T."/>
            <person name="Young S.K."/>
            <person name="Zeng Q."/>
            <person name="Koehrsen M."/>
            <person name="Haas B."/>
            <person name="Borodovsky M."/>
            <person name="Guigo R."/>
            <person name="Alvarado L."/>
            <person name="Berlin A."/>
            <person name="Bochicchio J."/>
            <person name="Borenstein D."/>
            <person name="Chapman S."/>
            <person name="Chen Z."/>
            <person name="Freedman E."/>
            <person name="Gellesch M."/>
            <person name="Goldberg J."/>
            <person name="Griggs A."/>
            <person name="Gujja S."/>
            <person name="Heilman E."/>
            <person name="Heiman D."/>
            <person name="Hepburn T."/>
            <person name="Howarth C."/>
            <person name="Jen D."/>
            <person name="Larson L."/>
            <person name="Mehta T."/>
            <person name="Park D."/>
            <person name="Pearson M."/>
            <person name="Roberts A."/>
            <person name="Saif S."/>
            <person name="Shenoy N."/>
            <person name="Sisk P."/>
            <person name="Stolte C."/>
            <person name="Sykes S."/>
            <person name="Thomson T."/>
            <person name="Walk T."/>
            <person name="White J."/>
            <person name="Yandava C."/>
            <person name="Burger G."/>
            <person name="Gray M.W."/>
            <person name="Holland P.W.H."/>
            <person name="King N."/>
            <person name="Lang F.B.F."/>
            <person name="Roger A.J."/>
            <person name="Ruiz-Trillo I."/>
            <person name="Lander E."/>
            <person name="Nusbaum C."/>
        </authorList>
    </citation>
    <scope>NUCLEOTIDE SEQUENCE [LARGE SCALE GENOMIC DNA]</scope>
    <source>
        <strain evidence="1 2">ATCC 50062</strain>
    </source>
</reference>
<dbReference type="RefSeq" id="XP_013753668.1">
    <property type="nucleotide sequence ID" value="XM_013898214.1"/>
</dbReference>
<gene>
    <name evidence="1" type="ORF">AMSG_12355</name>
</gene>